<sequence>FDHDATYIACITVEFAILGWPRRNRRLALASACAAAARPSRLCRAAPRPLAGRLDVLPPLPDLGRPGASLHSRRPHGRPRRGEIGPTYVEILCGNSKSFKRELPSGTVDISVNSESNNAAGVSTES</sequence>
<comment type="caution">
    <text evidence="2">The sequence shown here is derived from an EMBL/GenBank/DDBJ whole genome shotgun (WGS) entry which is preliminary data.</text>
</comment>
<name>K0S110_THAOC</name>
<keyword evidence="3" id="KW-1185">Reference proteome</keyword>
<protein>
    <submittedName>
        <fullName evidence="2">Uncharacterized protein</fullName>
    </submittedName>
</protein>
<proteinExistence type="predicted"/>
<dbReference type="AlphaFoldDB" id="K0S110"/>
<organism evidence="2 3">
    <name type="scientific">Thalassiosira oceanica</name>
    <name type="common">Marine diatom</name>
    <dbReference type="NCBI Taxonomy" id="159749"/>
    <lineage>
        <taxon>Eukaryota</taxon>
        <taxon>Sar</taxon>
        <taxon>Stramenopiles</taxon>
        <taxon>Ochrophyta</taxon>
        <taxon>Bacillariophyta</taxon>
        <taxon>Coscinodiscophyceae</taxon>
        <taxon>Thalassiosirophycidae</taxon>
        <taxon>Thalassiosirales</taxon>
        <taxon>Thalassiosiraceae</taxon>
        <taxon>Thalassiosira</taxon>
    </lineage>
</organism>
<evidence type="ECO:0000256" key="1">
    <source>
        <dbReference type="SAM" id="MobiDB-lite"/>
    </source>
</evidence>
<dbReference type="Proteomes" id="UP000266841">
    <property type="component" value="Unassembled WGS sequence"/>
</dbReference>
<evidence type="ECO:0000313" key="2">
    <source>
        <dbReference type="EMBL" id="EJK54731.1"/>
    </source>
</evidence>
<gene>
    <name evidence="2" type="ORF">THAOC_25616</name>
</gene>
<feature type="non-terminal residue" evidence="2">
    <location>
        <position position="1"/>
    </location>
</feature>
<evidence type="ECO:0000313" key="3">
    <source>
        <dbReference type="Proteomes" id="UP000266841"/>
    </source>
</evidence>
<feature type="region of interest" description="Disordered" evidence="1">
    <location>
        <begin position="107"/>
        <end position="126"/>
    </location>
</feature>
<accession>K0S110</accession>
<feature type="compositionally biased region" description="Polar residues" evidence="1">
    <location>
        <begin position="108"/>
        <end position="126"/>
    </location>
</feature>
<feature type="region of interest" description="Disordered" evidence="1">
    <location>
        <begin position="56"/>
        <end position="84"/>
    </location>
</feature>
<reference evidence="2 3" key="1">
    <citation type="journal article" date="2012" name="Genome Biol.">
        <title>Genome and low-iron response of an oceanic diatom adapted to chronic iron limitation.</title>
        <authorList>
            <person name="Lommer M."/>
            <person name="Specht M."/>
            <person name="Roy A.S."/>
            <person name="Kraemer L."/>
            <person name="Andreson R."/>
            <person name="Gutowska M.A."/>
            <person name="Wolf J."/>
            <person name="Bergner S.V."/>
            <person name="Schilhabel M.B."/>
            <person name="Klostermeier U.C."/>
            <person name="Beiko R.G."/>
            <person name="Rosenstiel P."/>
            <person name="Hippler M."/>
            <person name="Laroche J."/>
        </authorList>
    </citation>
    <scope>NUCLEOTIDE SEQUENCE [LARGE SCALE GENOMIC DNA]</scope>
    <source>
        <strain evidence="2 3">CCMP1005</strain>
    </source>
</reference>
<dbReference type="EMBL" id="AGNL01035364">
    <property type="protein sequence ID" value="EJK54731.1"/>
    <property type="molecule type" value="Genomic_DNA"/>
</dbReference>